<dbReference type="Proteomes" id="UP001205560">
    <property type="component" value="Unassembled WGS sequence"/>
</dbReference>
<protein>
    <recommendedName>
        <fullName evidence="1">GPI inositol-deacylase PGAP1-like alpha/beta domain-containing protein</fullName>
    </recommendedName>
</protein>
<evidence type="ECO:0000313" key="3">
    <source>
        <dbReference type="Proteomes" id="UP001205560"/>
    </source>
</evidence>
<dbReference type="InterPro" id="IPR012908">
    <property type="entry name" value="PGAP1-ab_dom-like"/>
</dbReference>
<dbReference type="Pfam" id="PF07819">
    <property type="entry name" value="PGAP1"/>
    <property type="match status" value="1"/>
</dbReference>
<comment type="caution">
    <text evidence="2">The sequence shown here is derived from an EMBL/GenBank/DDBJ whole genome shotgun (WGS) entry which is preliminary data.</text>
</comment>
<dbReference type="Gene3D" id="3.40.50.1820">
    <property type="entry name" value="alpha/beta hydrolase"/>
    <property type="match status" value="1"/>
</dbReference>
<feature type="domain" description="GPI inositol-deacylase PGAP1-like alpha/beta" evidence="1">
    <location>
        <begin position="69"/>
        <end position="102"/>
    </location>
</feature>
<name>A0ABT2ABK3_9BURK</name>
<reference evidence="2 3" key="1">
    <citation type="submission" date="2022-08" db="EMBL/GenBank/DDBJ databases">
        <title>Reclassification of Massilia species as members of the genera Telluria, Duganella, Pseudoduganella, Mokoshia gen. nov. and Zemynaea gen. nov. using orthogonal and non-orthogonal genome-based approaches.</title>
        <authorList>
            <person name="Bowman J.P."/>
        </authorList>
    </citation>
    <scope>NUCLEOTIDE SEQUENCE [LARGE SCALE GENOMIC DNA]</scope>
    <source>
        <strain evidence="2 3">LMG 28164</strain>
    </source>
</reference>
<dbReference type="EMBL" id="JANUGX010000028">
    <property type="protein sequence ID" value="MCS0591527.1"/>
    <property type="molecule type" value="Genomic_DNA"/>
</dbReference>
<keyword evidence="3" id="KW-1185">Reference proteome</keyword>
<evidence type="ECO:0000259" key="1">
    <source>
        <dbReference type="Pfam" id="PF07819"/>
    </source>
</evidence>
<proteinExistence type="predicted"/>
<dbReference type="InterPro" id="IPR029058">
    <property type="entry name" value="AB_hydrolase_fold"/>
</dbReference>
<evidence type="ECO:0000313" key="2">
    <source>
        <dbReference type="EMBL" id="MCS0591527.1"/>
    </source>
</evidence>
<feature type="non-terminal residue" evidence="2">
    <location>
        <position position="1"/>
    </location>
</feature>
<accession>A0ABT2ABK3</accession>
<dbReference type="RefSeq" id="WP_370661818.1">
    <property type="nucleotide sequence ID" value="NZ_JANUGX010000028.1"/>
</dbReference>
<dbReference type="SUPFAM" id="SSF53474">
    <property type="entry name" value="alpha/beta-Hydrolases"/>
    <property type="match status" value="1"/>
</dbReference>
<sequence>FWMSNLNVTGGPPIGVTDVSPKRWGAPNAAMLEEKEVMRVANCLYPVHAMGYNWLQSNAVSAKKTAARIRDLIKSYQAHGHKCDKVILVTHSMGGILARALIHPEMGGLNDCVLGIYHSVQPVYGSAAAYKRVRSGVDGHLPAPAIIGNTGQDVTAVFANAPGPLELLPTPEYGHNWLKVQDRNGKTLAQWPATADVSAAPSDATNAVDMSGAPLGDIYTQEPENWWRLINPKWTNPAKKKFKGSSATKLVNERIADAQAFHAKIKNTFHAHTYASYAADAKNPTHGSVIYKIEPLSHADIHVNTAIAAAKESPLLWRLVSEDGTGDLIVSLKDQRRFKLKLLPPQDAGDGTVPSDYSAAKVKAAVHFVQTGYDHQGSYKADAVSVSMLYAMIKIANTAEGWKT</sequence>
<organism evidence="2 3">
    <name type="scientific">Massilia norwichensis</name>
    <dbReference type="NCBI Taxonomy" id="1442366"/>
    <lineage>
        <taxon>Bacteria</taxon>
        <taxon>Pseudomonadati</taxon>
        <taxon>Pseudomonadota</taxon>
        <taxon>Betaproteobacteria</taxon>
        <taxon>Burkholderiales</taxon>
        <taxon>Oxalobacteraceae</taxon>
        <taxon>Telluria group</taxon>
        <taxon>Massilia</taxon>
    </lineage>
</organism>
<gene>
    <name evidence="2" type="ORF">NX782_20260</name>
</gene>